<name>A0A221MBI2_9BACI</name>
<protein>
    <submittedName>
        <fullName evidence="1">Uncharacterized protein</fullName>
    </submittedName>
</protein>
<proteinExistence type="predicted"/>
<reference evidence="1 2" key="1">
    <citation type="journal article" date="2003" name="Int. J. Syst. Evol. Microbiol.">
        <title>Virgibacillus carmonensis sp. nov., Virgibacillus necropolis sp. nov. and Virgibacillus picturae sp. nov., three novel species isolated from deteriorated mural paintings, transfer of the species of the genus salibacillus to Virgibacillus, as Virgibacillus marismortui comb. nov. and Virgibacillus salexigens comb. nov., and emended description of the genus Virgibacillus.</title>
        <authorList>
            <person name="Heyrman J."/>
            <person name="Logan N.A."/>
            <person name="Busse H.J."/>
            <person name="Balcaen A."/>
            <person name="Lebbe L."/>
            <person name="Rodriguez-Diaz M."/>
            <person name="Swings J."/>
            <person name="De Vos P."/>
        </authorList>
    </citation>
    <scope>NUCLEOTIDE SEQUENCE [LARGE SCALE GENOMIC DNA]</scope>
    <source>
        <strain evidence="1 2">LMG 19488</strain>
    </source>
</reference>
<evidence type="ECO:0000313" key="2">
    <source>
        <dbReference type="Proteomes" id="UP000204391"/>
    </source>
</evidence>
<accession>A0A221MBI2</accession>
<dbReference type="EMBL" id="CP022437">
    <property type="protein sequence ID" value="ASN05004.1"/>
    <property type="molecule type" value="Genomic_DNA"/>
</dbReference>
<keyword evidence="2" id="KW-1185">Reference proteome</keyword>
<dbReference type="RefSeq" id="WP_089531855.1">
    <property type="nucleotide sequence ID" value="NZ_CP022437.1"/>
</dbReference>
<gene>
    <name evidence="1" type="ORF">CFK40_08260</name>
</gene>
<dbReference type="OrthoDB" id="3893742at2"/>
<dbReference type="KEGG" id="vne:CFK40_08260"/>
<evidence type="ECO:0000313" key="1">
    <source>
        <dbReference type="EMBL" id="ASN05004.1"/>
    </source>
</evidence>
<dbReference type="AlphaFoldDB" id="A0A221MBI2"/>
<dbReference type="Proteomes" id="UP000204391">
    <property type="component" value="Chromosome"/>
</dbReference>
<sequence length="648" mass="72437">MSNLLQQNMERFSKSFRSLEEAKSFAKKLHRGNLLQQANRLLNTQEGMDHLYHCANEFDDAGLFLNTPWDNPSKLQPKLVAETLKSKTPDATMEILSELRMLAIAKGNCRSQQVTAKEASHFLNEVMASNVDLLFPDETEASRMEVGDELKRAKLLVQFLANHLSLKTILHSLLEEIERLAVQRPIMVNHIIDLISAAKKSGYSEVSQGDQEKLKKYDDAITGPTLLSRQVSNRLGYEEIIKEKDPEVQKREAEGFGSSMKQTGLVCPIHAELLRHLSQSHPELIATALALNSEGKANLNVNMTLVQKIIEIAIYPATSQSIYGLARFLERGVLSVPSVAPVLRRLMVLPIHFDVSKKLKRKDVTANGVLIAGVISALGQPLGIGQGLNPTCQSARGISLWAQHAPTYLLELVEGAARDRGIVIGLEGLPLYSSLLSGGLAPNLNTELDPVSLILVPHLDRIYSEMMTRMLYRGEDGHKWVNPAFYGHWVLQGFTAVTDSYTRIVSNYEGFVRCFYATHHPDYNGGHELIYPNPVGIFVTNVHAHFLGLHAISIQRIKKDPRGKWRIYFYNPNNDGGQDWGQNIHCSITGNGEEEGESSLPFSQFTARLYAFHYNPLKLGQTQAVPRETLAKVEKLAQESWGRNYTWA</sequence>
<organism evidence="1 2">
    <name type="scientific">Virgibacillus necropolis</name>
    <dbReference type="NCBI Taxonomy" id="163877"/>
    <lineage>
        <taxon>Bacteria</taxon>
        <taxon>Bacillati</taxon>
        <taxon>Bacillota</taxon>
        <taxon>Bacilli</taxon>
        <taxon>Bacillales</taxon>
        <taxon>Bacillaceae</taxon>
        <taxon>Virgibacillus</taxon>
    </lineage>
</organism>